<dbReference type="SUPFAM" id="SSF54211">
    <property type="entry name" value="Ribosomal protein S5 domain 2-like"/>
    <property type="match status" value="1"/>
</dbReference>
<dbReference type="Gene3D" id="3.30.230.70">
    <property type="entry name" value="GHMP Kinase, N-terminal domain"/>
    <property type="match status" value="1"/>
</dbReference>
<evidence type="ECO:0000313" key="10">
    <source>
        <dbReference type="EMBL" id="KAJ3220821.1"/>
    </source>
</evidence>
<dbReference type="Proteomes" id="UP001211065">
    <property type="component" value="Unassembled WGS sequence"/>
</dbReference>
<reference evidence="10" key="1">
    <citation type="submission" date="2020-05" db="EMBL/GenBank/DDBJ databases">
        <title>Phylogenomic resolution of chytrid fungi.</title>
        <authorList>
            <person name="Stajich J.E."/>
            <person name="Amses K."/>
            <person name="Simmons R."/>
            <person name="Seto K."/>
            <person name="Myers J."/>
            <person name="Bonds A."/>
            <person name="Quandt C.A."/>
            <person name="Barry K."/>
            <person name="Liu P."/>
            <person name="Grigoriev I."/>
            <person name="Longcore J.E."/>
            <person name="James T.Y."/>
        </authorList>
    </citation>
    <scope>NUCLEOTIDE SEQUENCE</scope>
    <source>
        <strain evidence="10">JEL0476</strain>
    </source>
</reference>
<evidence type="ECO:0000313" key="11">
    <source>
        <dbReference type="Proteomes" id="UP001211065"/>
    </source>
</evidence>
<dbReference type="PANTHER" id="PTHR11953">
    <property type="entry name" value="EXOSOME COMPLEX COMPONENT"/>
    <property type="match status" value="1"/>
</dbReference>
<evidence type="ECO:0000256" key="2">
    <source>
        <dbReference type="ARBA" id="ARBA00004496"/>
    </source>
</evidence>
<dbReference type="GO" id="GO:0000176">
    <property type="term" value="C:nuclear exosome (RNase complex)"/>
    <property type="evidence" value="ECO:0007669"/>
    <property type="project" value="TreeGrafter"/>
</dbReference>
<evidence type="ECO:0000256" key="8">
    <source>
        <dbReference type="ARBA" id="ARBA00023242"/>
    </source>
</evidence>
<dbReference type="GO" id="GO:0034475">
    <property type="term" value="P:U4 snRNA 3'-end processing"/>
    <property type="evidence" value="ECO:0007669"/>
    <property type="project" value="TreeGrafter"/>
</dbReference>
<dbReference type="GO" id="GO:0071028">
    <property type="term" value="P:nuclear mRNA surveillance"/>
    <property type="evidence" value="ECO:0007669"/>
    <property type="project" value="TreeGrafter"/>
</dbReference>
<dbReference type="AlphaFoldDB" id="A0AAD5U197"/>
<dbReference type="GO" id="GO:0000177">
    <property type="term" value="C:cytoplasmic exosome (RNase complex)"/>
    <property type="evidence" value="ECO:0007669"/>
    <property type="project" value="TreeGrafter"/>
</dbReference>
<keyword evidence="5" id="KW-0698">rRNA processing</keyword>
<keyword evidence="8" id="KW-0539">Nucleus</keyword>
<feature type="domain" description="Exoribonuclease phosphorolytic" evidence="9">
    <location>
        <begin position="193"/>
        <end position="322"/>
    </location>
</feature>
<gene>
    <name evidence="10" type="ORF">HK099_003998</name>
</gene>
<evidence type="ECO:0000256" key="7">
    <source>
        <dbReference type="ARBA" id="ARBA00022884"/>
    </source>
</evidence>
<name>A0AAD5U197_9FUNG</name>
<dbReference type="PANTHER" id="PTHR11953:SF2">
    <property type="entry name" value="EXOSOME COMPLEX COMPONENT MTR3"/>
    <property type="match status" value="1"/>
</dbReference>
<keyword evidence="4" id="KW-0963">Cytoplasm</keyword>
<accession>A0AAD5U197</accession>
<dbReference type="InterPro" id="IPR027408">
    <property type="entry name" value="PNPase/RNase_PH_dom_sf"/>
</dbReference>
<comment type="similarity">
    <text evidence="3">Belongs to the RNase PH family.</text>
</comment>
<sequence length="410" mass="46188">MNLLSIRQFEKETDFTKKNITEKCLNSNIKLTEESNIELQDLLLKIKTEMANFKVSAKSFYSKKLEEIQLKNDSNLNEIINKSFIAIDSHTESLSSLNFKNFQSLTTHDDKQTEKNSDLNSVTNSFDQFFESYQIPFLKKRYLEFEIEKQNLTMKIKKAKRILGPDGSIEPPYEIKSEKLNINNREFNRESKQLRPLCMRIDTIKQANGSAYVELGDLKVVCAVYGPRQSLKPGNSSAGSLNCDFKFAPFSCKKRRPYPKDTQEKEYGLLLNQALVPSLRLDLLPKSVIDIYVQVLEADGMVSSLAAAVTCASLALANAGIEMYDFVSGASAGYVDNSIILDCDLSEEEKINFNGSIFLSYMPASNEVTHIVQWGEVNYANSAKAIEICVDACSQIHSVMSQTLLNSIKD</sequence>
<dbReference type="EMBL" id="JADGJW010000271">
    <property type="protein sequence ID" value="KAJ3220821.1"/>
    <property type="molecule type" value="Genomic_DNA"/>
</dbReference>
<proteinExistence type="inferred from homology"/>
<dbReference type="CDD" id="cd11371">
    <property type="entry name" value="RNase_PH_MTR3"/>
    <property type="match status" value="1"/>
</dbReference>
<comment type="subcellular location">
    <subcellularLocation>
        <location evidence="2">Cytoplasm</location>
    </subcellularLocation>
    <subcellularLocation>
        <location evidence="1">Nucleus</location>
    </subcellularLocation>
</comment>
<dbReference type="InterPro" id="IPR050080">
    <property type="entry name" value="RNase_PH"/>
</dbReference>
<keyword evidence="6" id="KW-0271">Exosome</keyword>
<evidence type="ECO:0000256" key="5">
    <source>
        <dbReference type="ARBA" id="ARBA00022552"/>
    </source>
</evidence>
<dbReference type="InterPro" id="IPR001247">
    <property type="entry name" value="ExoRNase_PH_dom1"/>
</dbReference>
<dbReference type="GO" id="GO:0003723">
    <property type="term" value="F:RNA binding"/>
    <property type="evidence" value="ECO:0007669"/>
    <property type="project" value="UniProtKB-KW"/>
</dbReference>
<dbReference type="InterPro" id="IPR036345">
    <property type="entry name" value="ExoRNase_PH_dom2_sf"/>
</dbReference>
<organism evidence="10 11">
    <name type="scientific">Clydaea vesicula</name>
    <dbReference type="NCBI Taxonomy" id="447962"/>
    <lineage>
        <taxon>Eukaryota</taxon>
        <taxon>Fungi</taxon>
        <taxon>Fungi incertae sedis</taxon>
        <taxon>Chytridiomycota</taxon>
        <taxon>Chytridiomycota incertae sedis</taxon>
        <taxon>Chytridiomycetes</taxon>
        <taxon>Lobulomycetales</taxon>
        <taxon>Lobulomycetaceae</taxon>
        <taxon>Clydaea</taxon>
    </lineage>
</organism>
<dbReference type="GO" id="GO:0016075">
    <property type="term" value="P:rRNA catabolic process"/>
    <property type="evidence" value="ECO:0007669"/>
    <property type="project" value="TreeGrafter"/>
</dbReference>
<evidence type="ECO:0000256" key="6">
    <source>
        <dbReference type="ARBA" id="ARBA00022835"/>
    </source>
</evidence>
<evidence type="ECO:0000259" key="9">
    <source>
        <dbReference type="Pfam" id="PF01138"/>
    </source>
</evidence>
<evidence type="ECO:0000256" key="3">
    <source>
        <dbReference type="ARBA" id="ARBA00006678"/>
    </source>
</evidence>
<dbReference type="GO" id="GO:0006364">
    <property type="term" value="P:rRNA processing"/>
    <property type="evidence" value="ECO:0007669"/>
    <property type="project" value="UniProtKB-KW"/>
</dbReference>
<dbReference type="GO" id="GO:0005730">
    <property type="term" value="C:nucleolus"/>
    <property type="evidence" value="ECO:0007669"/>
    <property type="project" value="TreeGrafter"/>
</dbReference>
<comment type="caution">
    <text evidence="10">The sequence shown here is derived from an EMBL/GenBank/DDBJ whole genome shotgun (WGS) entry which is preliminary data.</text>
</comment>
<keyword evidence="11" id="KW-1185">Reference proteome</keyword>
<dbReference type="SUPFAM" id="SSF55666">
    <property type="entry name" value="Ribonuclease PH domain 2-like"/>
    <property type="match status" value="1"/>
</dbReference>
<protein>
    <recommendedName>
        <fullName evidence="9">Exoribonuclease phosphorolytic domain-containing protein</fullName>
    </recommendedName>
</protein>
<dbReference type="InterPro" id="IPR020568">
    <property type="entry name" value="Ribosomal_Su5_D2-typ_SF"/>
</dbReference>
<dbReference type="GO" id="GO:0071051">
    <property type="term" value="P:poly(A)-dependent snoRNA 3'-end processing"/>
    <property type="evidence" value="ECO:0007669"/>
    <property type="project" value="TreeGrafter"/>
</dbReference>
<keyword evidence="7" id="KW-0694">RNA-binding</keyword>
<evidence type="ECO:0000256" key="4">
    <source>
        <dbReference type="ARBA" id="ARBA00022490"/>
    </source>
</evidence>
<dbReference type="Pfam" id="PF01138">
    <property type="entry name" value="RNase_PH"/>
    <property type="match status" value="1"/>
</dbReference>
<evidence type="ECO:0000256" key="1">
    <source>
        <dbReference type="ARBA" id="ARBA00004123"/>
    </source>
</evidence>